<proteinExistence type="predicted"/>
<dbReference type="AlphaFoldDB" id="A0A6S6ZLG5"/>
<sequence>MSAPKSPTSADAALSSLMGAVISSPEYSRLASSPPPSAPDEKQIARWKRSSELLDAIQNACWDVRFITTSNGDAGDCNIGIEIVAHFMGAPHERVIGEDWSENVRAALEQAMTAEAYPPERPERPAPASGDSQTSAARDVLAERQRQITAEGWTPDHDDQHDTGELASAAASYAQCAGLQREGAVCENAFKAPYVENWPWSEYWWKPSTDPRRNLVKAGALILAEIERLDRAAIAAQPGKGNAQ</sequence>
<dbReference type="Proteomes" id="UP000494269">
    <property type="component" value="Unassembled WGS sequence"/>
</dbReference>
<accession>A0A6S6ZLG5</accession>
<dbReference type="RefSeq" id="WP_217483346.1">
    <property type="nucleotide sequence ID" value="NZ_CADIJQ010000001.1"/>
</dbReference>
<evidence type="ECO:0000313" key="3">
    <source>
        <dbReference type="Proteomes" id="UP000494269"/>
    </source>
</evidence>
<organism evidence="2 3">
    <name type="scientific">Achromobacter kerstersii</name>
    <dbReference type="NCBI Taxonomy" id="1353890"/>
    <lineage>
        <taxon>Bacteria</taxon>
        <taxon>Pseudomonadati</taxon>
        <taxon>Pseudomonadota</taxon>
        <taxon>Betaproteobacteria</taxon>
        <taxon>Burkholderiales</taxon>
        <taxon>Alcaligenaceae</taxon>
        <taxon>Achromobacter</taxon>
    </lineage>
</organism>
<name>A0A6S6ZLG5_9BURK</name>
<evidence type="ECO:0000313" key="2">
    <source>
        <dbReference type="EMBL" id="CAB3681277.1"/>
    </source>
</evidence>
<feature type="region of interest" description="Disordered" evidence="1">
    <location>
        <begin position="115"/>
        <end position="138"/>
    </location>
</feature>
<protein>
    <submittedName>
        <fullName evidence="2">Uncharacterized protein</fullName>
    </submittedName>
</protein>
<dbReference type="EMBL" id="CADIJQ010000001">
    <property type="protein sequence ID" value="CAB3681277.1"/>
    <property type="molecule type" value="Genomic_DNA"/>
</dbReference>
<gene>
    <name evidence="2" type="ORF">LMG3441_01608</name>
</gene>
<evidence type="ECO:0000256" key="1">
    <source>
        <dbReference type="SAM" id="MobiDB-lite"/>
    </source>
</evidence>
<keyword evidence="3" id="KW-1185">Reference proteome</keyword>
<reference evidence="2 3" key="1">
    <citation type="submission" date="2020-04" db="EMBL/GenBank/DDBJ databases">
        <authorList>
            <person name="De Canck E."/>
        </authorList>
    </citation>
    <scope>NUCLEOTIDE SEQUENCE [LARGE SCALE GENOMIC DNA]</scope>
    <source>
        <strain evidence="2 3">LMG 3441</strain>
    </source>
</reference>